<keyword evidence="3" id="KW-1185">Reference proteome</keyword>
<dbReference type="EMBL" id="JAHRIP010038586">
    <property type="protein sequence ID" value="MEQ2295437.1"/>
    <property type="molecule type" value="Genomic_DNA"/>
</dbReference>
<comment type="caution">
    <text evidence="2">The sequence shown here is derived from an EMBL/GenBank/DDBJ whole genome shotgun (WGS) entry which is preliminary data.</text>
</comment>
<organism evidence="2 3">
    <name type="scientific">Ameca splendens</name>
    <dbReference type="NCBI Taxonomy" id="208324"/>
    <lineage>
        <taxon>Eukaryota</taxon>
        <taxon>Metazoa</taxon>
        <taxon>Chordata</taxon>
        <taxon>Craniata</taxon>
        <taxon>Vertebrata</taxon>
        <taxon>Euteleostomi</taxon>
        <taxon>Actinopterygii</taxon>
        <taxon>Neopterygii</taxon>
        <taxon>Teleostei</taxon>
        <taxon>Neoteleostei</taxon>
        <taxon>Acanthomorphata</taxon>
        <taxon>Ovalentaria</taxon>
        <taxon>Atherinomorphae</taxon>
        <taxon>Cyprinodontiformes</taxon>
        <taxon>Goodeidae</taxon>
        <taxon>Ameca</taxon>
    </lineage>
</organism>
<evidence type="ECO:0000313" key="2">
    <source>
        <dbReference type="EMBL" id="MEQ2295437.1"/>
    </source>
</evidence>
<accession>A0ABV0YNK0</accession>
<proteinExistence type="predicted"/>
<feature type="compositionally biased region" description="Polar residues" evidence="1">
    <location>
        <begin position="10"/>
        <end position="26"/>
    </location>
</feature>
<feature type="region of interest" description="Disordered" evidence="1">
    <location>
        <begin position="1"/>
        <end position="30"/>
    </location>
</feature>
<gene>
    <name evidence="2" type="ORF">AMECASPLE_014311</name>
</gene>
<reference evidence="2 3" key="1">
    <citation type="submission" date="2021-06" db="EMBL/GenBank/DDBJ databases">
        <authorList>
            <person name="Palmer J.M."/>
        </authorList>
    </citation>
    <scope>NUCLEOTIDE SEQUENCE [LARGE SCALE GENOMIC DNA]</scope>
    <source>
        <strain evidence="2 3">AS_MEX2019</strain>
        <tissue evidence="2">Muscle</tissue>
    </source>
</reference>
<protein>
    <submittedName>
        <fullName evidence="2">Uncharacterized protein</fullName>
    </submittedName>
</protein>
<name>A0ABV0YNK0_9TELE</name>
<evidence type="ECO:0000313" key="3">
    <source>
        <dbReference type="Proteomes" id="UP001469553"/>
    </source>
</evidence>
<evidence type="ECO:0000256" key="1">
    <source>
        <dbReference type="SAM" id="MobiDB-lite"/>
    </source>
</evidence>
<dbReference type="Proteomes" id="UP001469553">
    <property type="component" value="Unassembled WGS sequence"/>
</dbReference>
<sequence length="99" mass="11213">MRMGGERELMSQSVSFPTQETRTTEAVLNPPAPLSSLPKFSFIYSNSLQQHKILPRDSIVLLLVPWASLLSVTSLHSSQFSRIPRRQAFFSSTHTQHPF</sequence>